<evidence type="ECO:0000256" key="3">
    <source>
        <dbReference type="ARBA" id="ARBA00022840"/>
    </source>
</evidence>
<keyword evidence="3" id="KW-0067">ATP-binding</keyword>
<keyword evidence="2" id="KW-0547">Nucleotide-binding</keyword>
<dbReference type="GO" id="GO:0008986">
    <property type="term" value="F:pyruvate, water dikinase activity"/>
    <property type="evidence" value="ECO:0007669"/>
    <property type="project" value="InterPro"/>
</dbReference>
<dbReference type="InterPro" id="IPR015813">
    <property type="entry name" value="Pyrv/PenolPyrv_kinase-like_dom"/>
</dbReference>
<dbReference type="Gene3D" id="3.20.20.60">
    <property type="entry name" value="Phosphoenolpyruvate-binding domains"/>
    <property type="match status" value="1"/>
</dbReference>
<dbReference type="EMBL" id="BARV01008192">
    <property type="protein sequence ID" value="GAI17137.1"/>
    <property type="molecule type" value="Genomic_DNA"/>
</dbReference>
<dbReference type="InterPro" id="IPR040442">
    <property type="entry name" value="Pyrv_kinase-like_dom_sf"/>
</dbReference>
<sequence length="67" mass="7087">MMSIEKVVKGCKAMGVTCSICGQAPSVYPEITQKLVEWGITSVSVSPDMIDVTRDIIAAAEAKLGTK</sequence>
<dbReference type="AlphaFoldDB" id="X1LCW9"/>
<dbReference type="GO" id="GO:0005524">
    <property type="term" value="F:ATP binding"/>
    <property type="evidence" value="ECO:0007669"/>
    <property type="project" value="UniProtKB-KW"/>
</dbReference>
<proteinExistence type="inferred from homology"/>
<evidence type="ECO:0000259" key="4">
    <source>
        <dbReference type="Pfam" id="PF02896"/>
    </source>
</evidence>
<feature type="domain" description="PEP-utilising enzyme C-terminal" evidence="4">
    <location>
        <begin position="3"/>
        <end position="60"/>
    </location>
</feature>
<dbReference type="SUPFAM" id="SSF51621">
    <property type="entry name" value="Phosphoenolpyruvate/pyruvate domain"/>
    <property type="match status" value="1"/>
</dbReference>
<comment type="similarity">
    <text evidence="1">Belongs to the PEP-utilizing enzyme family.</text>
</comment>
<dbReference type="PANTHER" id="PTHR43030:SF1">
    <property type="entry name" value="PHOSPHOENOLPYRUVATE SYNTHASE"/>
    <property type="match status" value="1"/>
</dbReference>
<evidence type="ECO:0000256" key="2">
    <source>
        <dbReference type="ARBA" id="ARBA00022741"/>
    </source>
</evidence>
<organism evidence="5">
    <name type="scientific">marine sediment metagenome</name>
    <dbReference type="NCBI Taxonomy" id="412755"/>
    <lineage>
        <taxon>unclassified sequences</taxon>
        <taxon>metagenomes</taxon>
        <taxon>ecological metagenomes</taxon>
    </lineage>
</organism>
<protein>
    <recommendedName>
        <fullName evidence="4">PEP-utilising enzyme C-terminal domain-containing protein</fullName>
    </recommendedName>
</protein>
<dbReference type="PANTHER" id="PTHR43030">
    <property type="entry name" value="PHOSPHOENOLPYRUVATE SYNTHASE"/>
    <property type="match status" value="1"/>
</dbReference>
<evidence type="ECO:0000313" key="5">
    <source>
        <dbReference type="EMBL" id="GAI17137.1"/>
    </source>
</evidence>
<dbReference type="InterPro" id="IPR000121">
    <property type="entry name" value="PEP_util_C"/>
</dbReference>
<evidence type="ECO:0000256" key="1">
    <source>
        <dbReference type="ARBA" id="ARBA00007837"/>
    </source>
</evidence>
<comment type="caution">
    <text evidence="5">The sequence shown here is derived from an EMBL/GenBank/DDBJ whole genome shotgun (WGS) entry which is preliminary data.</text>
</comment>
<dbReference type="InterPro" id="IPR006319">
    <property type="entry name" value="PEP_synth"/>
</dbReference>
<accession>X1LCW9</accession>
<reference evidence="5" key="1">
    <citation type="journal article" date="2014" name="Front. Microbiol.">
        <title>High frequency of phylogenetically diverse reductive dehalogenase-homologous genes in deep subseafloor sedimentary metagenomes.</title>
        <authorList>
            <person name="Kawai M."/>
            <person name="Futagami T."/>
            <person name="Toyoda A."/>
            <person name="Takaki Y."/>
            <person name="Nishi S."/>
            <person name="Hori S."/>
            <person name="Arai W."/>
            <person name="Tsubouchi T."/>
            <person name="Morono Y."/>
            <person name="Uchiyama I."/>
            <person name="Ito T."/>
            <person name="Fujiyama A."/>
            <person name="Inagaki F."/>
            <person name="Takami H."/>
        </authorList>
    </citation>
    <scope>NUCLEOTIDE SEQUENCE</scope>
    <source>
        <strain evidence="5">Expedition CK06-06</strain>
    </source>
</reference>
<dbReference type="Pfam" id="PF02896">
    <property type="entry name" value="PEP-utilizers_C"/>
    <property type="match status" value="1"/>
</dbReference>
<gene>
    <name evidence="5" type="ORF">S06H3_16549</name>
</gene>
<name>X1LCW9_9ZZZZ</name>